<dbReference type="EMBL" id="BK016230">
    <property type="protein sequence ID" value="DAG03460.1"/>
    <property type="molecule type" value="Genomic_DNA"/>
</dbReference>
<accession>A0A8S5V9R5</accession>
<sequence length="29" mass="3756">MEKKILKVKKYLYEKIFKKKYDCFIYNCF</sequence>
<organism evidence="1">
    <name type="scientific">Ackermannviridae sp. ctUml7</name>
    <dbReference type="NCBI Taxonomy" id="2825753"/>
    <lineage>
        <taxon>Viruses</taxon>
        <taxon>Duplodnaviria</taxon>
        <taxon>Heunggongvirae</taxon>
        <taxon>Uroviricota</taxon>
        <taxon>Caudoviricetes</taxon>
        <taxon>Pantevenvirales</taxon>
        <taxon>Ackermannviridae</taxon>
    </lineage>
</organism>
<evidence type="ECO:0000313" key="1">
    <source>
        <dbReference type="EMBL" id="DAG03460.1"/>
    </source>
</evidence>
<protein>
    <submittedName>
        <fullName evidence="1">Uncharacterized protein</fullName>
    </submittedName>
</protein>
<name>A0A8S5V9R5_9CAUD</name>
<proteinExistence type="predicted"/>
<reference evidence="1" key="1">
    <citation type="journal article" date="2021" name="Proc. Natl. Acad. Sci. U.S.A.">
        <title>A Catalog of Tens of Thousands of Viruses from Human Metagenomes Reveals Hidden Associations with Chronic Diseases.</title>
        <authorList>
            <person name="Tisza M.J."/>
            <person name="Buck C.B."/>
        </authorList>
    </citation>
    <scope>NUCLEOTIDE SEQUENCE</scope>
    <source>
        <strain evidence="1">CtUml7</strain>
    </source>
</reference>